<sequence>MSAAALPASKPLFEADRYHPTFVRVLRSEWVKLRSLRSTWWVLGSTVAVMALLSWGASAQLHSDVRHGRAQFTGVDAITSGISIAQLVVAVLGVLVATNEYSSGMVRATFSAVPTRTPVLAAKALVVFVSAIVAGAVGLVLAYVIARAVLSGDGVMPDLGEWTTWRALGGSILFLGLVALLSLGVGLLLRVTAGSIAVVLGILFVLPIVGAIFQGNDVVRDIAKYLPGNAGQAYASTTESDTLLSPTAGLVVSLLWAFVPLAVGIILTKRRDA</sequence>
<dbReference type="Proteomes" id="UP000231586">
    <property type="component" value="Unassembled WGS sequence"/>
</dbReference>
<dbReference type="Pfam" id="PF12730">
    <property type="entry name" value="ABC2_membrane_4"/>
    <property type="match status" value="1"/>
</dbReference>
<evidence type="ECO:0000313" key="2">
    <source>
        <dbReference type="EMBL" id="PJI94146.1"/>
    </source>
</evidence>
<evidence type="ECO:0000313" key="3">
    <source>
        <dbReference type="Proteomes" id="UP000231586"/>
    </source>
</evidence>
<proteinExistence type="predicted"/>
<dbReference type="AlphaFoldDB" id="A0A2M8WTH1"/>
<dbReference type="OrthoDB" id="3297477at2"/>
<feature type="transmembrane region" description="Helical" evidence="1">
    <location>
        <begin position="77"/>
        <end position="98"/>
    </location>
</feature>
<protein>
    <submittedName>
        <fullName evidence="2">ABC-2 family transporter</fullName>
    </submittedName>
</protein>
<organism evidence="2 3">
    <name type="scientific">Luteimicrobium subarcticum</name>
    <dbReference type="NCBI Taxonomy" id="620910"/>
    <lineage>
        <taxon>Bacteria</taxon>
        <taxon>Bacillati</taxon>
        <taxon>Actinomycetota</taxon>
        <taxon>Actinomycetes</taxon>
        <taxon>Micrococcales</taxon>
        <taxon>Luteimicrobium</taxon>
    </lineage>
</organism>
<keyword evidence="1" id="KW-1133">Transmembrane helix</keyword>
<keyword evidence="1" id="KW-0812">Transmembrane</keyword>
<gene>
    <name evidence="2" type="ORF">CLV34_1633</name>
</gene>
<keyword evidence="3" id="KW-1185">Reference proteome</keyword>
<accession>A0A2M8WTH1</accession>
<dbReference type="EMBL" id="PGTZ01000007">
    <property type="protein sequence ID" value="PJI94146.1"/>
    <property type="molecule type" value="Genomic_DNA"/>
</dbReference>
<feature type="transmembrane region" description="Helical" evidence="1">
    <location>
        <begin position="248"/>
        <end position="267"/>
    </location>
</feature>
<feature type="transmembrane region" description="Helical" evidence="1">
    <location>
        <begin position="40"/>
        <end position="57"/>
    </location>
</feature>
<feature type="transmembrane region" description="Helical" evidence="1">
    <location>
        <begin position="196"/>
        <end position="215"/>
    </location>
</feature>
<name>A0A2M8WTH1_9MICO</name>
<keyword evidence="1" id="KW-0472">Membrane</keyword>
<feature type="transmembrane region" description="Helical" evidence="1">
    <location>
        <begin position="119"/>
        <end position="145"/>
    </location>
</feature>
<feature type="transmembrane region" description="Helical" evidence="1">
    <location>
        <begin position="165"/>
        <end position="189"/>
    </location>
</feature>
<evidence type="ECO:0000256" key="1">
    <source>
        <dbReference type="SAM" id="Phobius"/>
    </source>
</evidence>
<reference evidence="2 3" key="1">
    <citation type="submission" date="2017-11" db="EMBL/GenBank/DDBJ databases">
        <title>Genomic Encyclopedia of Archaeal and Bacterial Type Strains, Phase II (KMG-II): From Individual Species to Whole Genera.</title>
        <authorList>
            <person name="Goeker M."/>
        </authorList>
    </citation>
    <scope>NUCLEOTIDE SEQUENCE [LARGE SCALE GENOMIC DNA]</scope>
    <source>
        <strain evidence="2 3">DSM 22413</strain>
    </source>
</reference>
<dbReference type="RefSeq" id="WP_100349729.1">
    <property type="nucleotide sequence ID" value="NZ_PGTZ01000007.1"/>
</dbReference>
<comment type="caution">
    <text evidence="2">The sequence shown here is derived from an EMBL/GenBank/DDBJ whole genome shotgun (WGS) entry which is preliminary data.</text>
</comment>